<comment type="similarity">
    <text evidence="1">Belongs to the histidine acid phosphatase family.</text>
</comment>
<dbReference type="SUPFAM" id="SSF53254">
    <property type="entry name" value="Phosphoglycerate mutase-like"/>
    <property type="match status" value="1"/>
</dbReference>
<evidence type="ECO:0000256" key="2">
    <source>
        <dbReference type="ARBA" id="ARBA00022801"/>
    </source>
</evidence>
<evidence type="ECO:0000256" key="1">
    <source>
        <dbReference type="ARBA" id="ARBA00005375"/>
    </source>
</evidence>
<dbReference type="PANTHER" id="PTHR11567">
    <property type="entry name" value="ACID PHOSPHATASE-RELATED"/>
    <property type="match status" value="1"/>
</dbReference>
<dbReference type="Gene3D" id="3.40.50.1240">
    <property type="entry name" value="Phosphoglycerate mutase-like"/>
    <property type="match status" value="1"/>
</dbReference>
<accession>A0A4P9YBV3</accession>
<feature type="non-terminal residue" evidence="3">
    <location>
        <position position="1"/>
    </location>
</feature>
<reference evidence="4" key="1">
    <citation type="journal article" date="2018" name="Nat. Microbiol.">
        <title>Leveraging single-cell genomics to expand the fungal tree of life.</title>
        <authorList>
            <person name="Ahrendt S.R."/>
            <person name="Quandt C.A."/>
            <person name="Ciobanu D."/>
            <person name="Clum A."/>
            <person name="Salamov A."/>
            <person name="Andreopoulos B."/>
            <person name="Cheng J.F."/>
            <person name="Woyke T."/>
            <person name="Pelin A."/>
            <person name="Henrissat B."/>
            <person name="Reynolds N.K."/>
            <person name="Benny G.L."/>
            <person name="Smith M.E."/>
            <person name="James T.Y."/>
            <person name="Grigoriev I.V."/>
        </authorList>
    </citation>
    <scope>NUCLEOTIDE SEQUENCE [LARGE SCALE GENOMIC DNA]</scope>
    <source>
        <strain evidence="4">CSF55</strain>
    </source>
</reference>
<dbReference type="Pfam" id="PF00328">
    <property type="entry name" value="His_Phos_2"/>
    <property type="match status" value="1"/>
</dbReference>
<gene>
    <name evidence="3" type="ORF">ROZALSC1DRAFT_31385</name>
</gene>
<protein>
    <submittedName>
        <fullName evidence="3">Phosphoglycerate mutase-like protein</fullName>
    </submittedName>
</protein>
<dbReference type="EMBL" id="ML006270">
    <property type="protein sequence ID" value="RKP16746.1"/>
    <property type="molecule type" value="Genomic_DNA"/>
</dbReference>
<dbReference type="GO" id="GO:0016791">
    <property type="term" value="F:phosphatase activity"/>
    <property type="evidence" value="ECO:0007669"/>
    <property type="project" value="TreeGrafter"/>
</dbReference>
<proteinExistence type="inferred from homology"/>
<organism evidence="3 4">
    <name type="scientific">Rozella allomycis (strain CSF55)</name>
    <dbReference type="NCBI Taxonomy" id="988480"/>
    <lineage>
        <taxon>Eukaryota</taxon>
        <taxon>Fungi</taxon>
        <taxon>Fungi incertae sedis</taxon>
        <taxon>Cryptomycota</taxon>
        <taxon>Cryptomycota incertae sedis</taxon>
        <taxon>Rozella</taxon>
    </lineage>
</organism>
<sequence length="184" mass="21569">NDVPVHVAHDESLYPHASKFECEGYVAMKREFRKNYRRSIEKRYHYLLDKMERKSLHGLFDSLYLSKIGLALPEGISRKSIEELGQFSAKEWFMPFQESDMFTRLGIGRMIKDIKREIDLKRNGMNLKLSIFSCHDSSIGSLLGAFKVFDGRWPDFGASIILEVQKDKLENEKYVRFVYQDKAM</sequence>
<dbReference type="PANTHER" id="PTHR11567:SF110">
    <property type="entry name" value="2-PHOSPHOXYLOSE PHOSPHATASE 1"/>
    <property type="match status" value="1"/>
</dbReference>
<dbReference type="InterPro" id="IPR050645">
    <property type="entry name" value="Histidine_acid_phosphatase"/>
</dbReference>
<name>A0A4P9YBV3_ROZAC</name>
<dbReference type="Proteomes" id="UP000281549">
    <property type="component" value="Unassembled WGS sequence"/>
</dbReference>
<evidence type="ECO:0000313" key="4">
    <source>
        <dbReference type="Proteomes" id="UP000281549"/>
    </source>
</evidence>
<feature type="non-terminal residue" evidence="3">
    <location>
        <position position="184"/>
    </location>
</feature>
<dbReference type="InterPro" id="IPR000560">
    <property type="entry name" value="His_Pase_clade-2"/>
</dbReference>
<dbReference type="AlphaFoldDB" id="A0A4P9YBV3"/>
<dbReference type="InterPro" id="IPR029033">
    <property type="entry name" value="His_PPase_superfam"/>
</dbReference>
<keyword evidence="2" id="KW-0378">Hydrolase</keyword>
<evidence type="ECO:0000313" key="3">
    <source>
        <dbReference type="EMBL" id="RKP16746.1"/>
    </source>
</evidence>